<comment type="caution">
    <text evidence="2">The sequence shown here is derived from an EMBL/GenBank/DDBJ whole genome shotgun (WGS) entry which is preliminary data.</text>
</comment>
<gene>
    <name evidence="2" type="ORF">DFH08DRAFT_823784</name>
</gene>
<dbReference type="AlphaFoldDB" id="A0AAD6Z6P7"/>
<organism evidence="2 3">
    <name type="scientific">Mycena albidolilacea</name>
    <dbReference type="NCBI Taxonomy" id="1033008"/>
    <lineage>
        <taxon>Eukaryota</taxon>
        <taxon>Fungi</taxon>
        <taxon>Dikarya</taxon>
        <taxon>Basidiomycota</taxon>
        <taxon>Agaricomycotina</taxon>
        <taxon>Agaricomycetes</taxon>
        <taxon>Agaricomycetidae</taxon>
        <taxon>Agaricales</taxon>
        <taxon>Marasmiineae</taxon>
        <taxon>Mycenaceae</taxon>
        <taxon>Mycena</taxon>
    </lineage>
</organism>
<dbReference type="EMBL" id="JARIHO010000084">
    <property type="protein sequence ID" value="KAJ7308756.1"/>
    <property type="molecule type" value="Genomic_DNA"/>
</dbReference>
<dbReference type="Proteomes" id="UP001218218">
    <property type="component" value="Unassembled WGS sequence"/>
</dbReference>
<evidence type="ECO:0000259" key="1">
    <source>
        <dbReference type="Pfam" id="PF20231"/>
    </source>
</evidence>
<accession>A0AAD6Z6P7</accession>
<dbReference type="Pfam" id="PF20231">
    <property type="entry name" value="DUF6589"/>
    <property type="match status" value="1"/>
</dbReference>
<protein>
    <recommendedName>
        <fullName evidence="1">DUF6589 domain-containing protein</fullName>
    </recommendedName>
</protein>
<evidence type="ECO:0000313" key="2">
    <source>
        <dbReference type="EMBL" id="KAJ7308756.1"/>
    </source>
</evidence>
<keyword evidence="3" id="KW-1185">Reference proteome</keyword>
<evidence type="ECO:0000313" key="3">
    <source>
        <dbReference type="Proteomes" id="UP001218218"/>
    </source>
</evidence>
<feature type="domain" description="DUF6589" evidence="1">
    <location>
        <begin position="26"/>
        <end position="95"/>
    </location>
</feature>
<dbReference type="InterPro" id="IPR046496">
    <property type="entry name" value="DUF6589"/>
</dbReference>
<sequence length="212" mass="24736">MRLHFGKSVLDPDSLGSTKKEIKRRADLSKWKPTPTELETFATEFVQDFTEAKNIEQAKNIEDNYYAHSQYFIRDALIFCVFEHAVAFADAGIVLPPVFTIMPECIEILLQRKYELSLEMQAANFWAKGRGKRFHTFARARSVARRARVCSCQSNHDFETSQHKKYTADSESSREAYRAEDTLMNKRKLKRIHRERGDMTAVLEWELGRKYS</sequence>
<proteinExistence type="predicted"/>
<reference evidence="2" key="1">
    <citation type="submission" date="2023-03" db="EMBL/GenBank/DDBJ databases">
        <title>Massive genome expansion in bonnet fungi (Mycena s.s.) driven by repeated elements and novel gene families across ecological guilds.</title>
        <authorList>
            <consortium name="Lawrence Berkeley National Laboratory"/>
            <person name="Harder C.B."/>
            <person name="Miyauchi S."/>
            <person name="Viragh M."/>
            <person name="Kuo A."/>
            <person name="Thoen E."/>
            <person name="Andreopoulos B."/>
            <person name="Lu D."/>
            <person name="Skrede I."/>
            <person name="Drula E."/>
            <person name="Henrissat B."/>
            <person name="Morin E."/>
            <person name="Kohler A."/>
            <person name="Barry K."/>
            <person name="LaButti K."/>
            <person name="Morin E."/>
            <person name="Salamov A."/>
            <person name="Lipzen A."/>
            <person name="Mereny Z."/>
            <person name="Hegedus B."/>
            <person name="Baldrian P."/>
            <person name="Stursova M."/>
            <person name="Weitz H."/>
            <person name="Taylor A."/>
            <person name="Grigoriev I.V."/>
            <person name="Nagy L.G."/>
            <person name="Martin F."/>
            <person name="Kauserud H."/>
        </authorList>
    </citation>
    <scope>NUCLEOTIDE SEQUENCE</scope>
    <source>
        <strain evidence="2">CBHHK002</strain>
    </source>
</reference>
<name>A0AAD6Z6P7_9AGAR</name>